<evidence type="ECO:0000256" key="2">
    <source>
        <dbReference type="ARBA" id="ARBA00012513"/>
    </source>
</evidence>
<name>A0A0A9DY31_ARUDO</name>
<dbReference type="GO" id="GO:0005524">
    <property type="term" value="F:ATP binding"/>
    <property type="evidence" value="ECO:0007669"/>
    <property type="project" value="UniProtKB-KW"/>
</dbReference>
<dbReference type="Pfam" id="PF07714">
    <property type="entry name" value="PK_Tyr_Ser-Thr"/>
    <property type="match status" value="1"/>
</dbReference>
<keyword evidence="3" id="KW-0723">Serine/threonine-protein kinase</keyword>
<evidence type="ECO:0000256" key="8">
    <source>
        <dbReference type="ARBA" id="ARBA00022989"/>
    </source>
</evidence>
<protein>
    <recommendedName>
        <fullName evidence="2">non-specific serine/threonine protein kinase</fullName>
        <ecNumber evidence="2">2.7.11.1</ecNumber>
    </recommendedName>
</protein>
<dbReference type="AlphaFoldDB" id="A0A0A9DY31"/>
<dbReference type="PROSITE" id="PS50011">
    <property type="entry name" value="PROTEIN_KINASE_DOM"/>
    <property type="match status" value="1"/>
</dbReference>
<evidence type="ECO:0000256" key="1">
    <source>
        <dbReference type="ARBA" id="ARBA00004162"/>
    </source>
</evidence>
<keyword evidence="4" id="KW-0808">Transferase</keyword>
<evidence type="ECO:0000256" key="10">
    <source>
        <dbReference type="ARBA" id="ARBA00047899"/>
    </source>
</evidence>
<keyword evidence="3" id="KW-0418">Kinase</keyword>
<evidence type="ECO:0000256" key="9">
    <source>
        <dbReference type="ARBA" id="ARBA00023136"/>
    </source>
</evidence>
<dbReference type="InterPro" id="IPR011009">
    <property type="entry name" value="Kinase-like_dom_sf"/>
</dbReference>
<reference evidence="13" key="1">
    <citation type="submission" date="2014-09" db="EMBL/GenBank/DDBJ databases">
        <authorList>
            <person name="Magalhaes I.L.F."/>
            <person name="Oliveira U."/>
            <person name="Santos F.R."/>
            <person name="Vidigal T.H.D.A."/>
            <person name="Brescovit A.D."/>
            <person name="Santos A.J."/>
        </authorList>
    </citation>
    <scope>NUCLEOTIDE SEQUENCE</scope>
    <source>
        <tissue evidence="13">Shoot tissue taken approximately 20 cm above the soil surface</tissue>
    </source>
</reference>
<dbReference type="InterPro" id="IPR001245">
    <property type="entry name" value="Ser-Thr/Tyr_kinase_cat_dom"/>
</dbReference>
<evidence type="ECO:0000256" key="5">
    <source>
        <dbReference type="ARBA" id="ARBA00022692"/>
    </source>
</evidence>
<dbReference type="PANTHER" id="PTHR47982">
    <property type="entry name" value="PROLINE-RICH RECEPTOR-LIKE PROTEIN KINASE PERK4"/>
    <property type="match status" value="1"/>
</dbReference>
<keyword evidence="7" id="KW-0067">ATP-binding</keyword>
<evidence type="ECO:0000256" key="3">
    <source>
        <dbReference type="ARBA" id="ARBA00022527"/>
    </source>
</evidence>
<sequence length="105" mass="11333">MQMLVYEYIPNGSVSTHLHGNSHVPGLKLEFKQRLSIVHGTAKGLSHLHSLTPPSIHMNFKTANVLVDEDFVPKVADTGIPGLLDRLGGAGPSSRISNDHFLDPG</sequence>
<evidence type="ECO:0000313" key="13">
    <source>
        <dbReference type="EMBL" id="JAD88647.1"/>
    </source>
</evidence>
<organism evidence="13">
    <name type="scientific">Arundo donax</name>
    <name type="common">Giant reed</name>
    <name type="synonym">Donax arundinaceus</name>
    <dbReference type="NCBI Taxonomy" id="35708"/>
    <lineage>
        <taxon>Eukaryota</taxon>
        <taxon>Viridiplantae</taxon>
        <taxon>Streptophyta</taxon>
        <taxon>Embryophyta</taxon>
        <taxon>Tracheophyta</taxon>
        <taxon>Spermatophyta</taxon>
        <taxon>Magnoliopsida</taxon>
        <taxon>Liliopsida</taxon>
        <taxon>Poales</taxon>
        <taxon>Poaceae</taxon>
        <taxon>PACMAD clade</taxon>
        <taxon>Arundinoideae</taxon>
        <taxon>Arundineae</taxon>
        <taxon>Arundo</taxon>
    </lineage>
</organism>
<evidence type="ECO:0000256" key="6">
    <source>
        <dbReference type="ARBA" id="ARBA00022741"/>
    </source>
</evidence>
<keyword evidence="8" id="KW-1133">Transmembrane helix</keyword>
<evidence type="ECO:0000256" key="4">
    <source>
        <dbReference type="ARBA" id="ARBA00022679"/>
    </source>
</evidence>
<dbReference type="GO" id="GO:0005886">
    <property type="term" value="C:plasma membrane"/>
    <property type="evidence" value="ECO:0007669"/>
    <property type="project" value="UniProtKB-SubCell"/>
</dbReference>
<evidence type="ECO:0000259" key="12">
    <source>
        <dbReference type="PROSITE" id="PS50011"/>
    </source>
</evidence>
<comment type="catalytic activity">
    <reaction evidence="11">
        <text>L-seryl-[protein] + ATP = O-phospho-L-seryl-[protein] + ADP + H(+)</text>
        <dbReference type="Rhea" id="RHEA:17989"/>
        <dbReference type="Rhea" id="RHEA-COMP:9863"/>
        <dbReference type="Rhea" id="RHEA-COMP:11604"/>
        <dbReference type="ChEBI" id="CHEBI:15378"/>
        <dbReference type="ChEBI" id="CHEBI:29999"/>
        <dbReference type="ChEBI" id="CHEBI:30616"/>
        <dbReference type="ChEBI" id="CHEBI:83421"/>
        <dbReference type="ChEBI" id="CHEBI:456216"/>
        <dbReference type="EC" id="2.7.11.1"/>
    </reaction>
</comment>
<comment type="catalytic activity">
    <reaction evidence="10">
        <text>L-threonyl-[protein] + ATP = O-phospho-L-threonyl-[protein] + ADP + H(+)</text>
        <dbReference type="Rhea" id="RHEA:46608"/>
        <dbReference type="Rhea" id="RHEA-COMP:11060"/>
        <dbReference type="Rhea" id="RHEA-COMP:11605"/>
        <dbReference type="ChEBI" id="CHEBI:15378"/>
        <dbReference type="ChEBI" id="CHEBI:30013"/>
        <dbReference type="ChEBI" id="CHEBI:30616"/>
        <dbReference type="ChEBI" id="CHEBI:61977"/>
        <dbReference type="ChEBI" id="CHEBI:456216"/>
        <dbReference type="EC" id="2.7.11.1"/>
    </reaction>
</comment>
<dbReference type="PANTHER" id="PTHR47982:SF20">
    <property type="entry name" value="NON-SPECIFIC SERINE_THREONINE PROTEIN KINASE"/>
    <property type="match status" value="1"/>
</dbReference>
<proteinExistence type="predicted"/>
<evidence type="ECO:0000256" key="11">
    <source>
        <dbReference type="ARBA" id="ARBA00048679"/>
    </source>
</evidence>
<dbReference type="EC" id="2.7.11.1" evidence="2"/>
<dbReference type="InterPro" id="IPR047117">
    <property type="entry name" value="PERK1-13-like"/>
</dbReference>
<feature type="domain" description="Protein kinase" evidence="12">
    <location>
        <begin position="1"/>
        <end position="105"/>
    </location>
</feature>
<dbReference type="SUPFAM" id="SSF56112">
    <property type="entry name" value="Protein kinase-like (PK-like)"/>
    <property type="match status" value="1"/>
</dbReference>
<dbReference type="Gene3D" id="1.10.510.10">
    <property type="entry name" value="Transferase(Phosphotransferase) domain 1"/>
    <property type="match status" value="1"/>
</dbReference>
<dbReference type="GO" id="GO:0004674">
    <property type="term" value="F:protein serine/threonine kinase activity"/>
    <property type="evidence" value="ECO:0007669"/>
    <property type="project" value="UniProtKB-KW"/>
</dbReference>
<keyword evidence="5" id="KW-0812">Transmembrane</keyword>
<keyword evidence="6" id="KW-0547">Nucleotide-binding</keyword>
<reference evidence="13" key="2">
    <citation type="journal article" date="2015" name="Data Brief">
        <title>Shoot transcriptome of the giant reed, Arundo donax.</title>
        <authorList>
            <person name="Barrero R.A."/>
            <person name="Guerrero F.D."/>
            <person name="Moolhuijzen P."/>
            <person name="Goolsby J.A."/>
            <person name="Tidwell J."/>
            <person name="Bellgard S.E."/>
            <person name="Bellgard M.I."/>
        </authorList>
    </citation>
    <scope>NUCLEOTIDE SEQUENCE</scope>
    <source>
        <tissue evidence="13">Shoot tissue taken approximately 20 cm above the soil surface</tissue>
    </source>
</reference>
<dbReference type="EMBL" id="GBRH01209248">
    <property type="protein sequence ID" value="JAD88647.1"/>
    <property type="molecule type" value="Transcribed_RNA"/>
</dbReference>
<accession>A0A0A9DY31</accession>
<dbReference type="InterPro" id="IPR000719">
    <property type="entry name" value="Prot_kinase_dom"/>
</dbReference>
<keyword evidence="9" id="KW-0472">Membrane</keyword>
<comment type="subcellular location">
    <subcellularLocation>
        <location evidence="1">Cell membrane</location>
        <topology evidence="1">Single-pass membrane protein</topology>
    </subcellularLocation>
</comment>
<evidence type="ECO:0000256" key="7">
    <source>
        <dbReference type="ARBA" id="ARBA00022840"/>
    </source>
</evidence>